<dbReference type="InterPro" id="IPR003593">
    <property type="entry name" value="AAA+_ATPase"/>
</dbReference>
<dbReference type="GO" id="GO:0009432">
    <property type="term" value="P:SOS response"/>
    <property type="evidence" value="ECO:0007669"/>
    <property type="project" value="TreeGrafter"/>
</dbReference>
<proteinExistence type="inferred from homology"/>
<evidence type="ECO:0000256" key="10">
    <source>
        <dbReference type="SAM" id="Coils"/>
    </source>
</evidence>
<keyword evidence="4" id="KW-0547">Nucleotide-binding</keyword>
<evidence type="ECO:0000256" key="3">
    <source>
        <dbReference type="ARBA" id="ARBA00021315"/>
    </source>
</evidence>
<dbReference type="NCBIfam" id="TIGR00634">
    <property type="entry name" value="recN"/>
    <property type="match status" value="1"/>
</dbReference>
<dbReference type="EMBL" id="PDCH01000004">
    <property type="protein sequence ID" value="RBP99522.1"/>
    <property type="molecule type" value="Genomic_DNA"/>
</dbReference>
<keyword evidence="5 9" id="KW-0227">DNA damage</keyword>
<evidence type="ECO:0000313" key="12">
    <source>
        <dbReference type="EMBL" id="RBP99522.1"/>
    </source>
</evidence>
<dbReference type="SMART" id="SM00382">
    <property type="entry name" value="AAA"/>
    <property type="match status" value="1"/>
</dbReference>
<name>A0A366KE61_9BIFI</name>
<comment type="caution">
    <text evidence="12">The sequence shown here is derived from an EMBL/GenBank/DDBJ whole genome shotgun (WGS) entry which is preliminary data.</text>
</comment>
<dbReference type="Proteomes" id="UP000252345">
    <property type="component" value="Unassembled WGS sequence"/>
</dbReference>
<comment type="similarity">
    <text evidence="2 9">Belongs to the RecN family.</text>
</comment>
<dbReference type="GO" id="GO:0006281">
    <property type="term" value="P:DNA repair"/>
    <property type="evidence" value="ECO:0007669"/>
    <property type="project" value="UniProtKB-KW"/>
</dbReference>
<evidence type="ECO:0000256" key="8">
    <source>
        <dbReference type="ARBA" id="ARBA00033408"/>
    </source>
</evidence>
<dbReference type="CDD" id="cd03241">
    <property type="entry name" value="ABC_RecN"/>
    <property type="match status" value="1"/>
</dbReference>
<evidence type="ECO:0000256" key="6">
    <source>
        <dbReference type="ARBA" id="ARBA00022840"/>
    </source>
</evidence>
<keyword evidence="13" id="KW-1185">Reference proteome</keyword>
<gene>
    <name evidence="12" type="primary">recN</name>
    <name evidence="12" type="ORF">CRD59_03060</name>
</gene>
<keyword evidence="7 9" id="KW-0234">DNA repair</keyword>
<evidence type="ECO:0000256" key="9">
    <source>
        <dbReference type="PIRNR" id="PIRNR003128"/>
    </source>
</evidence>
<sequence>MLEELEVRDLGPIRHAILEPAPGMTAITGETGAGKSMLLNAIGLISGAQAQTTRVAPGQDAAWAQGVFGLSADSHLLPALEEAGLQPEDGLLYLARSVPANGRSRSLANGRTVPRSLLADLSGRLVTIHGQSDQMRMASPARQRDFLDTYAADQEERGSYRQAWERLQALETKLAKLQDQQNEAIQQADYLRESIARIERADPQPGEDARLKEQRDRIEHAAQILEGVTGALAALDSSQLDLEAEAPSAAGLIDQAIQALNSSGVDGLFDESVARLKAMSADLADVVFTLSRQLDGEGKDGDLDKLNARIHELDELKGRWGPSIEDVIAWKEKAAFQLEDMDASPEKVEALQKECESAKAAAFEAAQALSKKRKAAGKALGRRVGDELGALAMGGAGLEVRVREREDGGLDAHGLDDVAFLFTPFPGSPQLPMGSSASGGELSRLMLAMELVAAEGRGIGSQSGAEAERATFIFDEVDAGVGGKAAVELGKRLARLAHSAQVIVVTHLAQVASWADRQFVVAKESGSGSTTTSVSEVAGEGREREIARMLAGSESETSLRHARELLDASRL</sequence>
<dbReference type="Gene3D" id="3.40.50.300">
    <property type="entry name" value="P-loop containing nucleotide triphosphate hydrolases"/>
    <property type="match status" value="2"/>
</dbReference>
<dbReference type="SUPFAM" id="SSF52540">
    <property type="entry name" value="P-loop containing nucleoside triphosphate hydrolases"/>
    <property type="match status" value="1"/>
</dbReference>
<dbReference type="GO" id="GO:0005524">
    <property type="term" value="F:ATP binding"/>
    <property type="evidence" value="ECO:0007669"/>
    <property type="project" value="UniProtKB-KW"/>
</dbReference>
<evidence type="ECO:0000256" key="4">
    <source>
        <dbReference type="ARBA" id="ARBA00022741"/>
    </source>
</evidence>
<organism evidence="12 13">
    <name type="scientific">Bifidobacterium xylocopae</name>
    <dbReference type="NCBI Taxonomy" id="2493119"/>
    <lineage>
        <taxon>Bacteria</taxon>
        <taxon>Bacillati</taxon>
        <taxon>Actinomycetota</taxon>
        <taxon>Actinomycetes</taxon>
        <taxon>Bifidobacteriales</taxon>
        <taxon>Bifidobacteriaceae</taxon>
        <taxon>Bifidobacterium</taxon>
    </lineage>
</organism>
<dbReference type="InterPro" id="IPR027417">
    <property type="entry name" value="P-loop_NTPase"/>
</dbReference>
<evidence type="ECO:0000256" key="1">
    <source>
        <dbReference type="ARBA" id="ARBA00003618"/>
    </source>
</evidence>
<dbReference type="PIRSF" id="PIRSF003128">
    <property type="entry name" value="RecN"/>
    <property type="match status" value="1"/>
</dbReference>
<evidence type="ECO:0000259" key="11">
    <source>
        <dbReference type="SMART" id="SM00382"/>
    </source>
</evidence>
<feature type="coiled-coil region" evidence="10">
    <location>
        <begin position="160"/>
        <end position="194"/>
    </location>
</feature>
<evidence type="ECO:0000256" key="5">
    <source>
        <dbReference type="ARBA" id="ARBA00022763"/>
    </source>
</evidence>
<accession>A0A366KE61</accession>
<dbReference type="PANTHER" id="PTHR11059">
    <property type="entry name" value="DNA REPAIR PROTEIN RECN"/>
    <property type="match status" value="1"/>
</dbReference>
<dbReference type="GO" id="GO:0006310">
    <property type="term" value="P:DNA recombination"/>
    <property type="evidence" value="ECO:0007669"/>
    <property type="project" value="InterPro"/>
</dbReference>
<dbReference type="InterPro" id="IPR003395">
    <property type="entry name" value="RecF/RecN/SMC_N"/>
</dbReference>
<dbReference type="InterPro" id="IPR004604">
    <property type="entry name" value="DNA_recomb/repair_RecN"/>
</dbReference>
<dbReference type="PANTHER" id="PTHR11059:SF0">
    <property type="entry name" value="DNA REPAIR PROTEIN RECN"/>
    <property type="match status" value="1"/>
</dbReference>
<protein>
    <recommendedName>
        <fullName evidence="3 9">DNA repair protein RecN</fullName>
    </recommendedName>
    <alternativeName>
        <fullName evidence="8 9">Recombination protein N</fullName>
    </alternativeName>
</protein>
<comment type="function">
    <text evidence="1 9">May be involved in recombinational repair of damaged DNA.</text>
</comment>
<dbReference type="GO" id="GO:0043590">
    <property type="term" value="C:bacterial nucleoid"/>
    <property type="evidence" value="ECO:0007669"/>
    <property type="project" value="TreeGrafter"/>
</dbReference>
<dbReference type="Pfam" id="PF02463">
    <property type="entry name" value="SMC_N"/>
    <property type="match status" value="1"/>
</dbReference>
<dbReference type="RefSeq" id="WP_113853134.1">
    <property type="nucleotide sequence ID" value="NZ_PDCH01000004.1"/>
</dbReference>
<feature type="domain" description="AAA+ ATPase" evidence="11">
    <location>
        <begin position="21"/>
        <end position="525"/>
    </location>
</feature>
<evidence type="ECO:0000256" key="2">
    <source>
        <dbReference type="ARBA" id="ARBA00009441"/>
    </source>
</evidence>
<dbReference type="OrthoDB" id="9806954at2"/>
<dbReference type="AlphaFoldDB" id="A0A366KE61"/>
<evidence type="ECO:0000256" key="7">
    <source>
        <dbReference type="ARBA" id="ARBA00023204"/>
    </source>
</evidence>
<keyword evidence="10" id="KW-0175">Coiled coil</keyword>
<keyword evidence="6" id="KW-0067">ATP-binding</keyword>
<reference evidence="12 13" key="1">
    <citation type="submission" date="2017-10" db="EMBL/GenBank/DDBJ databases">
        <title>Bifidobacterium xylocopum sp. nov. and Bifidobacterium aemilianum sp. nov., from the carpenter bee (Xylocopa violacea) digestive tract.</title>
        <authorList>
            <person name="Alberoni D."/>
            <person name="Baffoni L."/>
            <person name="Di Gioia D."/>
            <person name="Gaggia F."/>
            <person name="Biavati B."/>
        </authorList>
    </citation>
    <scope>NUCLEOTIDE SEQUENCE [LARGE SCALE GENOMIC DNA]</scope>
    <source>
        <strain evidence="12 13">XV2</strain>
    </source>
</reference>
<evidence type="ECO:0000313" key="13">
    <source>
        <dbReference type="Proteomes" id="UP000252345"/>
    </source>
</evidence>